<dbReference type="OrthoDB" id="9782160at2"/>
<gene>
    <name evidence="5" type="ORF">SAMN04489764_2851</name>
</gene>
<protein>
    <submittedName>
        <fullName evidence="5">2-polyprenyl-6-methoxyphenol hydroxylase</fullName>
    </submittedName>
</protein>
<dbReference type="RefSeq" id="WP_093259477.1">
    <property type="nucleotide sequence ID" value="NZ_FNKK01000002.1"/>
</dbReference>
<dbReference type="AlphaFoldDB" id="A0A1H1F8R5"/>
<dbReference type="InterPro" id="IPR036188">
    <property type="entry name" value="FAD/NAD-bd_sf"/>
</dbReference>
<evidence type="ECO:0000256" key="3">
    <source>
        <dbReference type="SAM" id="MobiDB-lite"/>
    </source>
</evidence>
<dbReference type="Proteomes" id="UP000217103">
    <property type="component" value="Unassembled WGS sequence"/>
</dbReference>
<organism evidence="5 6">
    <name type="scientific">Thermostaphylospora chromogena</name>
    <dbReference type="NCBI Taxonomy" id="35622"/>
    <lineage>
        <taxon>Bacteria</taxon>
        <taxon>Bacillati</taxon>
        <taxon>Actinomycetota</taxon>
        <taxon>Actinomycetes</taxon>
        <taxon>Streptosporangiales</taxon>
        <taxon>Thermomonosporaceae</taxon>
        <taxon>Thermostaphylospora</taxon>
    </lineage>
</organism>
<dbReference type="Pfam" id="PF01494">
    <property type="entry name" value="FAD_binding_3"/>
    <property type="match status" value="2"/>
</dbReference>
<feature type="region of interest" description="Disordered" evidence="3">
    <location>
        <begin position="404"/>
        <end position="424"/>
    </location>
</feature>
<dbReference type="SUPFAM" id="SSF51905">
    <property type="entry name" value="FAD/NAD(P)-binding domain"/>
    <property type="match status" value="1"/>
</dbReference>
<dbReference type="GO" id="GO:0071949">
    <property type="term" value="F:FAD binding"/>
    <property type="evidence" value="ECO:0007669"/>
    <property type="project" value="InterPro"/>
</dbReference>
<dbReference type="GO" id="GO:0004497">
    <property type="term" value="F:monooxygenase activity"/>
    <property type="evidence" value="ECO:0007669"/>
    <property type="project" value="UniProtKB-KW"/>
</dbReference>
<dbReference type="PRINTS" id="PR00420">
    <property type="entry name" value="RNGMNOXGNASE"/>
</dbReference>
<accession>A0A1H1F8R5</accession>
<keyword evidence="1" id="KW-0560">Oxidoreductase</keyword>
<keyword evidence="6" id="KW-1185">Reference proteome</keyword>
<dbReference type="SUPFAM" id="SSF54373">
    <property type="entry name" value="FAD-linked reductases, C-terminal domain"/>
    <property type="match status" value="1"/>
</dbReference>
<evidence type="ECO:0000256" key="2">
    <source>
        <dbReference type="ARBA" id="ARBA00023033"/>
    </source>
</evidence>
<evidence type="ECO:0000313" key="5">
    <source>
        <dbReference type="EMBL" id="SDQ97287.1"/>
    </source>
</evidence>
<dbReference type="PANTHER" id="PTHR13789">
    <property type="entry name" value="MONOOXYGENASE"/>
    <property type="match status" value="1"/>
</dbReference>
<evidence type="ECO:0000259" key="4">
    <source>
        <dbReference type="Pfam" id="PF01494"/>
    </source>
</evidence>
<dbReference type="InterPro" id="IPR002938">
    <property type="entry name" value="FAD-bd"/>
</dbReference>
<feature type="domain" description="FAD-binding" evidence="4">
    <location>
        <begin position="3"/>
        <end position="171"/>
    </location>
</feature>
<sequence>MRIMIVGAGIGGLTAALSLHQAGLDFVVVESTEELRPLGVGINVQPHAVRELTELGLDEALQKTGIPTTVQIYANRLGQPILTLPRGRAAGYLWPQYSIHRGHLQSLMVDALLERAGGDVLRLGLEFRDYEQDDTGVTVRLRDTRTGETVTERADVLVGADGVRSTVRARMHPGDGPLMWSGIRMWRGMTETDPFLDGGSMVVAGSNVDKKFVAYPVCARTRERGRALVNWVAELTVAKPGPLEDTSAWHAVGGVEEALAHFGDWRFPYLDVGALIEGAERVMEYPMVDKDPLPFWTDGRVTLLGDAAHPMYPVGSNGGSQAILDGRVLAHALATCDDPLQGLARYEELRREPTSELVLANRALPMDKTIRLVEERAPDGFSDIAEVLTPEELAEMAQAQKRTTDMDVKALNERPSWTVRQERG</sequence>
<dbReference type="Gene3D" id="3.30.9.30">
    <property type="match status" value="1"/>
</dbReference>
<dbReference type="Gene3D" id="3.50.50.60">
    <property type="entry name" value="FAD/NAD(P)-binding domain"/>
    <property type="match status" value="1"/>
</dbReference>
<evidence type="ECO:0000256" key="1">
    <source>
        <dbReference type="ARBA" id="ARBA00023002"/>
    </source>
</evidence>
<dbReference type="STRING" id="35622.SAMN04489764_2851"/>
<dbReference type="NCBIfam" id="NF005720">
    <property type="entry name" value="PRK07538.1"/>
    <property type="match status" value="1"/>
</dbReference>
<dbReference type="InterPro" id="IPR050493">
    <property type="entry name" value="FAD-dep_Monooxygenase_BioMet"/>
</dbReference>
<feature type="domain" description="FAD-binding" evidence="4">
    <location>
        <begin position="296"/>
        <end position="351"/>
    </location>
</feature>
<name>A0A1H1F8R5_9ACTN</name>
<reference evidence="5 6" key="1">
    <citation type="submission" date="2016-10" db="EMBL/GenBank/DDBJ databases">
        <authorList>
            <person name="de Groot N.N."/>
        </authorList>
    </citation>
    <scope>NUCLEOTIDE SEQUENCE [LARGE SCALE GENOMIC DNA]</scope>
    <source>
        <strain evidence="5 6">DSM 43794</strain>
    </source>
</reference>
<keyword evidence="2" id="KW-0503">Monooxygenase</keyword>
<dbReference type="PANTHER" id="PTHR13789:SF268">
    <property type="entry name" value="5-METHYLPHENAZINE-1-CARBOXYLATE 1-MONOOXYGENASE"/>
    <property type="match status" value="1"/>
</dbReference>
<proteinExistence type="predicted"/>
<dbReference type="EMBL" id="FNKK01000002">
    <property type="protein sequence ID" value="SDQ97287.1"/>
    <property type="molecule type" value="Genomic_DNA"/>
</dbReference>
<evidence type="ECO:0000313" key="6">
    <source>
        <dbReference type="Proteomes" id="UP000217103"/>
    </source>
</evidence>